<feature type="region of interest" description="Disordered" evidence="1">
    <location>
        <begin position="217"/>
        <end position="253"/>
    </location>
</feature>
<evidence type="ECO:0000313" key="2">
    <source>
        <dbReference type="EMBL" id="MFI0796592.1"/>
    </source>
</evidence>
<dbReference type="Proteomes" id="UP001611075">
    <property type="component" value="Unassembled WGS sequence"/>
</dbReference>
<accession>A0ABW7SSB4</accession>
<dbReference type="EMBL" id="JBIRPU010000030">
    <property type="protein sequence ID" value="MFI0796592.1"/>
    <property type="molecule type" value="Genomic_DNA"/>
</dbReference>
<protein>
    <recommendedName>
        <fullName evidence="4">DUF3800 domain-containing protein</fullName>
    </recommendedName>
</protein>
<keyword evidence="3" id="KW-1185">Reference proteome</keyword>
<evidence type="ECO:0000256" key="1">
    <source>
        <dbReference type="SAM" id="MobiDB-lite"/>
    </source>
</evidence>
<sequence>MAAQPHPIAFVDESWLQQRDSPGAYLMAAVIIDQDDVAPAITAANAAAAGHSYHSSELYHRGHVGTIEAMLDVVDEHTGWSVVSAQVPLDNGRQALAPDNPQNMRGHLEDQREYARQMSLERLLRYLNTQRVQDVYLESSASMREWQEARDAGSRLPATDRTDIRAYRIGAVLPCTHRGPAEAGRRRPVQPRPRGLIRADGQLVIWALRASAAQPILGGTAPPKHHRPEARGCPRPSGRASELPASPSQTQSV</sequence>
<name>A0ABW7SSB4_9ACTN</name>
<evidence type="ECO:0008006" key="4">
    <source>
        <dbReference type="Google" id="ProtNLM"/>
    </source>
</evidence>
<proteinExistence type="predicted"/>
<comment type="caution">
    <text evidence="2">The sequence shown here is derived from an EMBL/GenBank/DDBJ whole genome shotgun (WGS) entry which is preliminary data.</text>
</comment>
<evidence type="ECO:0000313" key="3">
    <source>
        <dbReference type="Proteomes" id="UP001611075"/>
    </source>
</evidence>
<reference evidence="2 3" key="1">
    <citation type="submission" date="2024-10" db="EMBL/GenBank/DDBJ databases">
        <title>The Natural Products Discovery Center: Release of the First 8490 Sequenced Strains for Exploring Actinobacteria Biosynthetic Diversity.</title>
        <authorList>
            <person name="Kalkreuter E."/>
            <person name="Kautsar S.A."/>
            <person name="Yang D."/>
            <person name="Bader C.D."/>
            <person name="Teijaro C.N."/>
            <person name="Fluegel L."/>
            <person name="Davis C.M."/>
            <person name="Simpson J.R."/>
            <person name="Lauterbach L."/>
            <person name="Steele A.D."/>
            <person name="Gui C."/>
            <person name="Meng S."/>
            <person name="Li G."/>
            <person name="Viehrig K."/>
            <person name="Ye F."/>
            <person name="Su P."/>
            <person name="Kiefer A.F."/>
            <person name="Nichols A."/>
            <person name="Cepeda A.J."/>
            <person name="Yan W."/>
            <person name="Fan B."/>
            <person name="Jiang Y."/>
            <person name="Adhikari A."/>
            <person name="Zheng C.-J."/>
            <person name="Schuster L."/>
            <person name="Cowan T.M."/>
            <person name="Smanski M.J."/>
            <person name="Chevrette M.G."/>
            <person name="De Carvalho L.P.S."/>
            <person name="Shen B."/>
        </authorList>
    </citation>
    <scope>NUCLEOTIDE SEQUENCE [LARGE SCALE GENOMIC DNA]</scope>
    <source>
        <strain evidence="2 3">NPDC021253</strain>
    </source>
</reference>
<gene>
    <name evidence="2" type="ORF">ACH4OY_28490</name>
</gene>
<dbReference type="RefSeq" id="WP_396684860.1">
    <property type="nucleotide sequence ID" value="NZ_JBIRPU010000030.1"/>
</dbReference>
<organism evidence="2 3">
    <name type="scientific">Micromonospora rubida</name>
    <dbReference type="NCBI Taxonomy" id="2697657"/>
    <lineage>
        <taxon>Bacteria</taxon>
        <taxon>Bacillati</taxon>
        <taxon>Actinomycetota</taxon>
        <taxon>Actinomycetes</taxon>
        <taxon>Micromonosporales</taxon>
        <taxon>Micromonosporaceae</taxon>
        <taxon>Micromonospora</taxon>
    </lineage>
</organism>